<reference evidence="5" key="2">
    <citation type="submission" date="2020-12" db="UniProtKB">
        <authorList>
            <consortium name="WormBaseParasite"/>
        </authorList>
    </citation>
    <scope>IDENTIFICATION</scope>
</reference>
<evidence type="ECO:0000259" key="1">
    <source>
        <dbReference type="PROSITE" id="PS50055"/>
    </source>
</evidence>
<keyword evidence="3" id="KW-0675">Receptor</keyword>
<name>A0A090MUH7_STRRB</name>
<dbReference type="eggNOG" id="KOG0789">
    <property type="taxonomic scope" value="Eukaryota"/>
</dbReference>
<dbReference type="AlphaFoldDB" id="A0A090MUH7"/>
<proteinExistence type="predicted"/>
<dbReference type="PROSITE" id="PS50055">
    <property type="entry name" value="TYR_PHOSPHATASE_PTP"/>
    <property type="match status" value="1"/>
</dbReference>
<dbReference type="CDD" id="cd00047">
    <property type="entry name" value="PTPc"/>
    <property type="match status" value="1"/>
</dbReference>
<dbReference type="GO" id="GO:0004725">
    <property type="term" value="F:protein tyrosine phosphatase activity"/>
    <property type="evidence" value="ECO:0007669"/>
    <property type="project" value="InterPro"/>
</dbReference>
<accession>A0A090MUH7</accession>
<gene>
    <name evidence="3 5 6" type="ORF">SRAE_1000048700</name>
</gene>
<protein>
    <submittedName>
        <fullName evidence="3">Protein-tyrosine phosphatase, receptor/non-receptor type domain and Protein-tyrosine/Dual specificity phosphatase domain and Protein-tyrosine phosphatase, catalytic domain-containing protein</fullName>
    </submittedName>
</protein>
<dbReference type="EMBL" id="LN609528">
    <property type="protein sequence ID" value="CEF62213.1"/>
    <property type="molecule type" value="Genomic_DNA"/>
</dbReference>
<dbReference type="WormBase" id="SRAE_1000048700">
    <property type="protein sequence ID" value="SRP05269"/>
    <property type="gene ID" value="WBGene00257083"/>
</dbReference>
<evidence type="ECO:0000313" key="3">
    <source>
        <dbReference type="EMBL" id="CEF62213.1"/>
    </source>
</evidence>
<dbReference type="PANTHER" id="PTHR19134">
    <property type="entry name" value="RECEPTOR-TYPE TYROSINE-PROTEIN PHOSPHATASE"/>
    <property type="match status" value="1"/>
</dbReference>
<dbReference type="OMA" id="SDYYHAS"/>
<evidence type="ECO:0000313" key="5">
    <source>
        <dbReference type="WBParaSite" id="SRAE_1000048700.1"/>
    </source>
</evidence>
<dbReference type="PRINTS" id="PR00700">
    <property type="entry name" value="PRTYPHPHTASE"/>
</dbReference>
<dbReference type="InterPro" id="IPR029021">
    <property type="entry name" value="Prot-tyrosine_phosphatase-like"/>
</dbReference>
<organism evidence="3">
    <name type="scientific">Strongyloides ratti</name>
    <name type="common">Parasitic roundworm</name>
    <dbReference type="NCBI Taxonomy" id="34506"/>
    <lineage>
        <taxon>Eukaryota</taxon>
        <taxon>Metazoa</taxon>
        <taxon>Ecdysozoa</taxon>
        <taxon>Nematoda</taxon>
        <taxon>Chromadorea</taxon>
        <taxon>Rhabditida</taxon>
        <taxon>Tylenchina</taxon>
        <taxon>Panagrolaimomorpha</taxon>
        <taxon>Strongyloidoidea</taxon>
        <taxon>Strongyloididae</taxon>
        <taxon>Strongyloides</taxon>
    </lineage>
</organism>
<dbReference type="RefSeq" id="XP_024501415.1">
    <property type="nucleotide sequence ID" value="XM_024647325.1"/>
</dbReference>
<dbReference type="InterPro" id="IPR000242">
    <property type="entry name" value="PTP_cat"/>
</dbReference>
<dbReference type="SUPFAM" id="SSF52799">
    <property type="entry name" value="(Phosphotyrosine protein) phosphatases II"/>
    <property type="match status" value="1"/>
</dbReference>
<sequence>MSEKSTVTTFTSAFSTVNPATTCIHPSQINPDNINLTNIKQTGEDAEFNLSINQIADEIYNGKEQIVRDWMREILKYPLTTDACLLEENLPKNRYQNILLYDINRVKIVDHYDKDSTLSDYYHASYIDGYDKKNRYILAQAPFDDNTESDFWRMVISVHPSMILFLSGDSNDEKDRTRIPQFWPSKGDKRVYGTLTVKTEDDLCTKDWDTHMLSLFDKRSKTGAKDLSLSFIQYKNWENDNRVPDYILEFRAYCQLKKAEADVKKLKGPVLIVCPTGTHRASFFAAMDIIMDRISQEKRVGVKPTVQIISKQRYGSFVFFEHYCNLVDIIVKHCLASNIVDLHLLVEAQLKKNTKL</sequence>
<evidence type="ECO:0000313" key="4">
    <source>
        <dbReference type="Proteomes" id="UP000035682"/>
    </source>
</evidence>
<dbReference type="GeneID" id="36374578"/>
<dbReference type="PANTHER" id="PTHR19134:SF559">
    <property type="entry name" value="TYROSINE-PROTEIN PHOSPHATASE DOMAIN-CONTAINING PROTEIN"/>
    <property type="match status" value="1"/>
</dbReference>
<keyword evidence="4" id="KW-1185">Reference proteome</keyword>
<feature type="domain" description="Tyrosine specific protein phosphatases" evidence="2">
    <location>
        <begin position="248"/>
        <end position="324"/>
    </location>
</feature>
<evidence type="ECO:0000259" key="2">
    <source>
        <dbReference type="PROSITE" id="PS50056"/>
    </source>
</evidence>
<dbReference type="PROSITE" id="PS50056">
    <property type="entry name" value="TYR_PHOSPHATASE_2"/>
    <property type="match status" value="1"/>
</dbReference>
<dbReference type="OrthoDB" id="5843582at2759"/>
<dbReference type="SMART" id="SM00404">
    <property type="entry name" value="PTPc_motif"/>
    <property type="match status" value="1"/>
</dbReference>
<dbReference type="InterPro" id="IPR000387">
    <property type="entry name" value="Tyr_Pase_dom"/>
</dbReference>
<dbReference type="SMART" id="SM00194">
    <property type="entry name" value="PTPc"/>
    <property type="match status" value="1"/>
</dbReference>
<dbReference type="Pfam" id="PF00102">
    <property type="entry name" value="Y_phosphatase"/>
    <property type="match status" value="1"/>
</dbReference>
<dbReference type="CTD" id="36374578"/>
<dbReference type="InterPro" id="IPR050348">
    <property type="entry name" value="Protein-Tyr_Phosphatase"/>
</dbReference>
<feature type="domain" description="Tyrosine-protein phosphatase" evidence="1">
    <location>
        <begin position="86"/>
        <end position="333"/>
    </location>
</feature>
<dbReference type="WBParaSite" id="SRAE_1000048700.1">
    <property type="protein sequence ID" value="SRAE_1000048700.1"/>
    <property type="gene ID" value="WBGene00257083"/>
</dbReference>
<dbReference type="STRING" id="34506.A0A090MUH7"/>
<reference evidence="3 4" key="1">
    <citation type="submission" date="2014-09" db="EMBL/GenBank/DDBJ databases">
        <authorList>
            <person name="Martin A.A."/>
        </authorList>
    </citation>
    <scope>NUCLEOTIDE SEQUENCE</scope>
    <source>
        <strain evidence="4">ED321</strain>
        <strain evidence="3">ED321 Heterogonic</strain>
    </source>
</reference>
<evidence type="ECO:0000313" key="6">
    <source>
        <dbReference type="WormBase" id="SRAE_1000048700"/>
    </source>
</evidence>
<dbReference type="Gene3D" id="3.90.190.10">
    <property type="entry name" value="Protein tyrosine phosphatase superfamily"/>
    <property type="match status" value="1"/>
</dbReference>
<dbReference type="Proteomes" id="UP000035682">
    <property type="component" value="Unplaced"/>
</dbReference>
<dbReference type="InterPro" id="IPR003595">
    <property type="entry name" value="Tyr_Pase_cat"/>
</dbReference>